<dbReference type="EMBL" id="CADCXV010000341">
    <property type="protein sequence ID" value="CAB0029763.1"/>
    <property type="molecule type" value="Genomic_DNA"/>
</dbReference>
<organism evidence="2 3">
    <name type="scientific">Trichogramma brassicae</name>
    <dbReference type="NCBI Taxonomy" id="86971"/>
    <lineage>
        <taxon>Eukaryota</taxon>
        <taxon>Metazoa</taxon>
        <taxon>Ecdysozoa</taxon>
        <taxon>Arthropoda</taxon>
        <taxon>Hexapoda</taxon>
        <taxon>Insecta</taxon>
        <taxon>Pterygota</taxon>
        <taxon>Neoptera</taxon>
        <taxon>Endopterygota</taxon>
        <taxon>Hymenoptera</taxon>
        <taxon>Apocrita</taxon>
        <taxon>Proctotrupomorpha</taxon>
        <taxon>Chalcidoidea</taxon>
        <taxon>Trichogrammatidae</taxon>
        <taxon>Trichogramma</taxon>
    </lineage>
</organism>
<sequence length="164" mass="17606">MSHSKQMTKCGDATEYCHRGAKGIAAKLGRRFRGPCKVSKVLGSNVYQLIGESGELVEKVTASDLKPCYGRSSTAESDERNSATANVTSVKSTTAAVSDERKSAATDVTSGELSATSNKNDGKIATKAKLDSALYTHTHERAQNRTLHTELSIRNISLTLNQQN</sequence>
<feature type="compositionally biased region" description="Polar residues" evidence="1">
    <location>
        <begin position="106"/>
        <end position="119"/>
    </location>
</feature>
<accession>A0A6H5I452</accession>
<feature type="compositionally biased region" description="Polar residues" evidence="1">
    <location>
        <begin position="82"/>
        <end position="96"/>
    </location>
</feature>
<keyword evidence="3" id="KW-1185">Reference proteome</keyword>
<protein>
    <submittedName>
        <fullName evidence="2">Uncharacterized protein</fullName>
    </submittedName>
</protein>
<feature type="non-terminal residue" evidence="2">
    <location>
        <position position="164"/>
    </location>
</feature>
<evidence type="ECO:0000313" key="3">
    <source>
        <dbReference type="Proteomes" id="UP000479190"/>
    </source>
</evidence>
<name>A0A6H5I452_9HYME</name>
<proteinExistence type="predicted"/>
<dbReference type="Proteomes" id="UP000479190">
    <property type="component" value="Unassembled WGS sequence"/>
</dbReference>
<feature type="region of interest" description="Disordered" evidence="1">
    <location>
        <begin position="70"/>
        <end position="120"/>
    </location>
</feature>
<evidence type="ECO:0000313" key="2">
    <source>
        <dbReference type="EMBL" id="CAB0029763.1"/>
    </source>
</evidence>
<gene>
    <name evidence="2" type="ORF">TBRA_LOCUS1789</name>
</gene>
<dbReference type="AlphaFoldDB" id="A0A6H5I452"/>
<reference evidence="2 3" key="1">
    <citation type="submission" date="2020-02" db="EMBL/GenBank/DDBJ databases">
        <authorList>
            <person name="Ferguson B K."/>
        </authorList>
    </citation>
    <scope>NUCLEOTIDE SEQUENCE [LARGE SCALE GENOMIC DNA]</scope>
</reference>
<evidence type="ECO:0000256" key="1">
    <source>
        <dbReference type="SAM" id="MobiDB-lite"/>
    </source>
</evidence>